<dbReference type="InterPro" id="IPR051531">
    <property type="entry name" value="N-acetyltransferase"/>
</dbReference>
<dbReference type="InterPro" id="IPR000182">
    <property type="entry name" value="GNAT_dom"/>
</dbReference>
<evidence type="ECO:0000259" key="1">
    <source>
        <dbReference type="PROSITE" id="PS51186"/>
    </source>
</evidence>
<dbReference type="RefSeq" id="WP_190268657.1">
    <property type="nucleotide sequence ID" value="NZ_BAABAD010000004.1"/>
</dbReference>
<dbReference type="Proteomes" id="UP000602395">
    <property type="component" value="Unassembled WGS sequence"/>
</dbReference>
<accession>A0ABR7WHH4</accession>
<dbReference type="PANTHER" id="PTHR43792:SF1">
    <property type="entry name" value="N-ACETYLTRANSFERASE DOMAIN-CONTAINING PROTEIN"/>
    <property type="match status" value="1"/>
</dbReference>
<dbReference type="PROSITE" id="PS51186">
    <property type="entry name" value="GNAT"/>
    <property type="match status" value="1"/>
</dbReference>
<reference evidence="2 3" key="1">
    <citation type="submission" date="2020-09" db="EMBL/GenBank/DDBJ databases">
        <title>Novel species in genus Gordonia.</title>
        <authorList>
            <person name="Zhang G."/>
        </authorList>
    </citation>
    <scope>NUCLEOTIDE SEQUENCE [LARGE SCALE GENOMIC DNA]</scope>
    <source>
        <strain evidence="2 3">ON-33</strain>
    </source>
</reference>
<dbReference type="PANTHER" id="PTHR43792">
    <property type="entry name" value="GNAT FAMILY, PUTATIVE (AFU_ORTHOLOGUE AFUA_3G00765)-RELATED-RELATED"/>
    <property type="match status" value="1"/>
</dbReference>
<proteinExistence type="predicted"/>
<keyword evidence="3" id="KW-1185">Reference proteome</keyword>
<comment type="caution">
    <text evidence="2">The sequence shown here is derived from an EMBL/GenBank/DDBJ whole genome shotgun (WGS) entry which is preliminary data.</text>
</comment>
<protein>
    <submittedName>
        <fullName evidence="2">GNAT family N-acetyltransferase</fullName>
    </submittedName>
</protein>
<dbReference type="InterPro" id="IPR016181">
    <property type="entry name" value="Acyl_CoA_acyltransferase"/>
</dbReference>
<sequence length="213" mass="24108">MILETVRLRLRPVAMHDVDALVELDSDPAVMRFVSGGMPTPREVIEDWVLPRAQAEHRAHRTGIWTAVDRTSSAFQGWFALRTPRHSNRSEVELSYRLRRDSWGRGLATEAAHALVTMSFQEIAAERVFASTMAMNTASRRVMEKVGMRLSAIRMSEDGVLFPTSGGEVEYELLRSHWETLTMRWSEPTHRSWSPAVPAGWTHIHDGVSDLTA</sequence>
<evidence type="ECO:0000313" key="2">
    <source>
        <dbReference type="EMBL" id="MBD1322036.1"/>
    </source>
</evidence>
<gene>
    <name evidence="2" type="ORF">IDF66_20870</name>
</gene>
<dbReference type="EMBL" id="JACWMS010000005">
    <property type="protein sequence ID" value="MBD1322036.1"/>
    <property type="molecule type" value="Genomic_DNA"/>
</dbReference>
<evidence type="ECO:0000313" key="3">
    <source>
        <dbReference type="Proteomes" id="UP000602395"/>
    </source>
</evidence>
<feature type="domain" description="N-acetyltransferase" evidence="1">
    <location>
        <begin position="8"/>
        <end position="176"/>
    </location>
</feature>
<dbReference type="Gene3D" id="3.40.630.30">
    <property type="match status" value="1"/>
</dbReference>
<dbReference type="SUPFAM" id="SSF55729">
    <property type="entry name" value="Acyl-CoA N-acyltransferases (Nat)"/>
    <property type="match status" value="1"/>
</dbReference>
<dbReference type="Pfam" id="PF13302">
    <property type="entry name" value="Acetyltransf_3"/>
    <property type="match status" value="1"/>
</dbReference>
<name>A0ABR7WHH4_9ACTN</name>
<organism evidence="2 3">
    <name type="scientific">Gordonia hankookensis</name>
    <dbReference type="NCBI Taxonomy" id="589403"/>
    <lineage>
        <taxon>Bacteria</taxon>
        <taxon>Bacillati</taxon>
        <taxon>Actinomycetota</taxon>
        <taxon>Actinomycetes</taxon>
        <taxon>Mycobacteriales</taxon>
        <taxon>Gordoniaceae</taxon>
        <taxon>Gordonia</taxon>
    </lineage>
</organism>